<keyword evidence="4" id="KW-1185">Reference proteome</keyword>
<reference evidence="3" key="1">
    <citation type="journal article" date="2020" name="Stud. Mycol.">
        <title>101 Dothideomycetes genomes: a test case for predicting lifestyles and emergence of pathogens.</title>
        <authorList>
            <person name="Haridas S."/>
            <person name="Albert R."/>
            <person name="Binder M."/>
            <person name="Bloem J."/>
            <person name="Labutti K."/>
            <person name="Salamov A."/>
            <person name="Andreopoulos B."/>
            <person name="Baker S."/>
            <person name="Barry K."/>
            <person name="Bills G."/>
            <person name="Bluhm B."/>
            <person name="Cannon C."/>
            <person name="Castanera R."/>
            <person name="Culley D."/>
            <person name="Daum C."/>
            <person name="Ezra D."/>
            <person name="Gonzalez J."/>
            <person name="Henrissat B."/>
            <person name="Kuo A."/>
            <person name="Liang C."/>
            <person name="Lipzen A."/>
            <person name="Lutzoni F."/>
            <person name="Magnuson J."/>
            <person name="Mondo S."/>
            <person name="Nolan M."/>
            <person name="Ohm R."/>
            <person name="Pangilinan J."/>
            <person name="Park H.-J."/>
            <person name="Ramirez L."/>
            <person name="Alfaro M."/>
            <person name="Sun H."/>
            <person name="Tritt A."/>
            <person name="Yoshinaga Y."/>
            <person name="Zwiers L.-H."/>
            <person name="Turgeon B."/>
            <person name="Goodwin S."/>
            <person name="Spatafora J."/>
            <person name="Crous P."/>
            <person name="Grigoriev I."/>
        </authorList>
    </citation>
    <scope>NUCLEOTIDE SEQUENCE</scope>
    <source>
        <strain evidence="3">CBS 473.64</strain>
    </source>
</reference>
<organism evidence="3 4">
    <name type="scientific">Massarina eburnea CBS 473.64</name>
    <dbReference type="NCBI Taxonomy" id="1395130"/>
    <lineage>
        <taxon>Eukaryota</taxon>
        <taxon>Fungi</taxon>
        <taxon>Dikarya</taxon>
        <taxon>Ascomycota</taxon>
        <taxon>Pezizomycotina</taxon>
        <taxon>Dothideomycetes</taxon>
        <taxon>Pleosporomycetidae</taxon>
        <taxon>Pleosporales</taxon>
        <taxon>Massarineae</taxon>
        <taxon>Massarinaceae</taxon>
        <taxon>Massarina</taxon>
    </lineage>
</organism>
<evidence type="ECO:0000259" key="2">
    <source>
        <dbReference type="Pfam" id="PF25484"/>
    </source>
</evidence>
<dbReference type="InterPro" id="IPR057229">
    <property type="entry name" value="DUF7907"/>
</dbReference>
<feature type="chain" id="PRO_5025411987" description="DUF7907 domain-containing protein" evidence="1">
    <location>
        <begin position="18"/>
        <end position="207"/>
    </location>
</feature>
<accession>A0A6A6S0H6</accession>
<evidence type="ECO:0000313" key="4">
    <source>
        <dbReference type="Proteomes" id="UP000799753"/>
    </source>
</evidence>
<dbReference type="OrthoDB" id="3515453at2759"/>
<dbReference type="Proteomes" id="UP000799753">
    <property type="component" value="Unassembled WGS sequence"/>
</dbReference>
<name>A0A6A6S0H6_9PLEO</name>
<protein>
    <recommendedName>
        <fullName evidence="2">DUF7907 domain-containing protein</fullName>
    </recommendedName>
</protein>
<keyword evidence="1" id="KW-0732">Signal</keyword>
<dbReference type="Pfam" id="PF25484">
    <property type="entry name" value="DUF7907"/>
    <property type="match status" value="1"/>
</dbReference>
<gene>
    <name evidence="3" type="ORF">P280DRAFT_507439</name>
</gene>
<sequence>MKLVFALAVFLNGIALAQRDANSKPFRLFIKSSNSTINGTALGACHQGAAIEGACITSDRITDPPRSYTTFYHSEWANEPANDLPGILFYNLTLGGSQPNSTRQVPSAMQFESIATSDIAWPNFSPKNITNTYVYFAKDCEEMYIPLNLDDTVSPPAYLEKTKKVQNWYVCLTRWSYLYTTLNWKFGVTGKPQNPSCQKVSVYRVFI</sequence>
<evidence type="ECO:0000256" key="1">
    <source>
        <dbReference type="SAM" id="SignalP"/>
    </source>
</evidence>
<evidence type="ECO:0000313" key="3">
    <source>
        <dbReference type="EMBL" id="KAF2640857.1"/>
    </source>
</evidence>
<proteinExistence type="predicted"/>
<dbReference type="AlphaFoldDB" id="A0A6A6S0H6"/>
<feature type="domain" description="DUF7907" evidence="2">
    <location>
        <begin position="23"/>
        <end position="205"/>
    </location>
</feature>
<feature type="signal peptide" evidence="1">
    <location>
        <begin position="1"/>
        <end position="17"/>
    </location>
</feature>
<dbReference type="EMBL" id="MU006784">
    <property type="protein sequence ID" value="KAF2640857.1"/>
    <property type="molecule type" value="Genomic_DNA"/>
</dbReference>